<accession>A0A2T0GY55</accession>
<feature type="transmembrane region" description="Helical" evidence="5">
    <location>
        <begin position="159"/>
        <end position="180"/>
    </location>
</feature>
<evidence type="ECO:0000256" key="4">
    <source>
        <dbReference type="ARBA" id="ARBA00023136"/>
    </source>
</evidence>
<organism evidence="6 7">
    <name type="scientific">Actinopolyspora mortivallis</name>
    <dbReference type="NCBI Taxonomy" id="33906"/>
    <lineage>
        <taxon>Bacteria</taxon>
        <taxon>Bacillati</taxon>
        <taxon>Actinomycetota</taxon>
        <taxon>Actinomycetes</taxon>
        <taxon>Actinopolysporales</taxon>
        <taxon>Actinopolysporaceae</taxon>
        <taxon>Actinopolyspora</taxon>
    </lineage>
</organism>
<feature type="transmembrane region" description="Helical" evidence="5">
    <location>
        <begin position="281"/>
        <end position="299"/>
    </location>
</feature>
<comment type="subcellular location">
    <subcellularLocation>
        <location evidence="1">Endomembrane system</location>
        <topology evidence="1">Multi-pass membrane protein</topology>
    </subcellularLocation>
</comment>
<reference evidence="6 7" key="1">
    <citation type="submission" date="2018-03" db="EMBL/GenBank/DDBJ databases">
        <title>Actinopolyspora mortivallis from Sahara, screening for active biomolecules.</title>
        <authorList>
            <person name="Selama O."/>
            <person name="Wellington E.M.H."/>
            <person name="Hacene H."/>
        </authorList>
    </citation>
    <scope>NUCLEOTIDE SEQUENCE [LARGE SCALE GENOMIC DNA]</scope>
    <source>
        <strain evidence="6 7">M5A</strain>
    </source>
</reference>
<evidence type="ECO:0000256" key="2">
    <source>
        <dbReference type="ARBA" id="ARBA00022692"/>
    </source>
</evidence>
<feature type="transmembrane region" description="Helical" evidence="5">
    <location>
        <begin position="339"/>
        <end position="359"/>
    </location>
</feature>
<feature type="transmembrane region" description="Helical" evidence="5">
    <location>
        <begin position="305"/>
        <end position="327"/>
    </location>
</feature>
<name>A0A2T0GY55_ACTMO</name>
<keyword evidence="4 5" id="KW-0472">Membrane</keyword>
<comment type="caution">
    <text evidence="6">The sequence shown here is derived from an EMBL/GenBank/DDBJ whole genome shotgun (WGS) entry which is preliminary data.</text>
</comment>
<dbReference type="SUPFAM" id="SSF47240">
    <property type="entry name" value="Ferritin-like"/>
    <property type="match status" value="1"/>
</dbReference>
<dbReference type="InterPro" id="IPR039376">
    <property type="entry name" value="Ferritin_CCC1_N"/>
</dbReference>
<gene>
    <name evidence="6" type="ORF">CEP50_07525</name>
</gene>
<dbReference type="InterPro" id="IPR008217">
    <property type="entry name" value="Ccc1_fam"/>
</dbReference>
<feature type="transmembrane region" description="Helical" evidence="5">
    <location>
        <begin position="82"/>
        <end position="99"/>
    </location>
</feature>
<evidence type="ECO:0000256" key="3">
    <source>
        <dbReference type="ARBA" id="ARBA00022989"/>
    </source>
</evidence>
<sequence length="362" mass="37424">MVDRGVSGRRRSRRAEIRAWRRMLADELAESRVYRELADRRQGVEREILLELAEAEQRHAGHWRKLLGPEAKPRGATLRMRTLALLARWFGWIFVLALVQRAENRSSYGSEENATAAMEADERVHGEVVRALAARGRARMSGTLRAAVFGVNDGLVSNFALVLGVIGGGATTTVVLLTGLSGLLAGALSMAAGEYVSVSSQRELLAAARPDERTHGFVAHLDVNANELALVYRARGLSAEEAERSAAAVLRNSAGGLPTAEGDGAAGEAVGSAAGAASSSFVAFAVGALLPVVPFLLGLHGLGAVFVAGALSGAALLLTGAVVGVLSGGAPSSRALRQLAIGVAAAGSTYLLGTAFGVLTGG</sequence>
<keyword evidence="7" id="KW-1185">Reference proteome</keyword>
<dbReference type="Proteomes" id="UP000239352">
    <property type="component" value="Unassembled WGS sequence"/>
</dbReference>
<dbReference type="GO" id="GO:0005384">
    <property type="term" value="F:manganese ion transmembrane transporter activity"/>
    <property type="evidence" value="ECO:0007669"/>
    <property type="project" value="InterPro"/>
</dbReference>
<proteinExistence type="predicted"/>
<dbReference type="Pfam" id="PF01988">
    <property type="entry name" value="VIT1"/>
    <property type="match status" value="1"/>
</dbReference>
<dbReference type="GO" id="GO:0030026">
    <property type="term" value="P:intracellular manganese ion homeostasis"/>
    <property type="evidence" value="ECO:0007669"/>
    <property type="project" value="InterPro"/>
</dbReference>
<dbReference type="PANTHER" id="PTHR31851">
    <property type="entry name" value="FE(2+)/MN(2+) TRANSPORTER PCL1"/>
    <property type="match status" value="1"/>
</dbReference>
<dbReference type="EMBL" id="PVSR01000007">
    <property type="protein sequence ID" value="PRW64034.1"/>
    <property type="molecule type" value="Genomic_DNA"/>
</dbReference>
<protein>
    <submittedName>
        <fullName evidence="6">Rubrerythrin family protein</fullName>
    </submittedName>
</protein>
<keyword evidence="2 5" id="KW-0812">Transmembrane</keyword>
<dbReference type="AlphaFoldDB" id="A0A2T0GY55"/>
<dbReference type="InParanoid" id="A0A2T0GY55"/>
<keyword evidence="3 5" id="KW-1133">Transmembrane helix</keyword>
<evidence type="ECO:0000313" key="7">
    <source>
        <dbReference type="Proteomes" id="UP000239352"/>
    </source>
</evidence>
<dbReference type="InterPro" id="IPR009078">
    <property type="entry name" value="Ferritin-like_SF"/>
</dbReference>
<dbReference type="CDD" id="cd01044">
    <property type="entry name" value="Ferritin_CCC1_N"/>
    <property type="match status" value="1"/>
</dbReference>
<evidence type="ECO:0000256" key="5">
    <source>
        <dbReference type="SAM" id="Phobius"/>
    </source>
</evidence>
<evidence type="ECO:0000256" key="1">
    <source>
        <dbReference type="ARBA" id="ARBA00004127"/>
    </source>
</evidence>
<evidence type="ECO:0000313" key="6">
    <source>
        <dbReference type="EMBL" id="PRW64034.1"/>
    </source>
</evidence>
<dbReference type="GO" id="GO:0012505">
    <property type="term" value="C:endomembrane system"/>
    <property type="evidence" value="ECO:0007669"/>
    <property type="project" value="UniProtKB-SubCell"/>
</dbReference>
<dbReference type="STRING" id="1050202.GCA_000384035_01547"/>